<reference evidence="12 13" key="1">
    <citation type="journal article" date="2017" name="ISME J.">
        <title>Energy and carbon metabolisms in a deep terrestrial subsurface fluid microbial community.</title>
        <authorList>
            <person name="Momper L."/>
            <person name="Jungbluth S.P."/>
            <person name="Lee M.D."/>
            <person name="Amend J.P."/>
        </authorList>
    </citation>
    <scope>NUCLEOTIDE SEQUENCE [LARGE SCALE GENOMIC DNA]</scope>
    <source>
        <strain evidence="12">SURF_5</strain>
    </source>
</reference>
<feature type="binding site" evidence="7 9">
    <location>
        <begin position="119"/>
        <end position="121"/>
    </location>
    <ligand>
        <name>NAD(+)</name>
        <dbReference type="ChEBI" id="CHEBI:57540"/>
    </ligand>
</feature>
<feature type="binding site" evidence="7">
    <location>
        <begin position="121"/>
        <end position="124"/>
    </location>
    <ligand>
        <name>substrate</name>
    </ligand>
</feature>
<dbReference type="Pfam" id="PF02866">
    <property type="entry name" value="Ldh_1_C"/>
    <property type="match status" value="1"/>
</dbReference>
<dbReference type="Proteomes" id="UP000265882">
    <property type="component" value="Unassembled WGS sequence"/>
</dbReference>
<evidence type="ECO:0000256" key="4">
    <source>
        <dbReference type="ARBA" id="ARBA00023002"/>
    </source>
</evidence>
<feature type="binding site" evidence="7">
    <location>
        <position position="41"/>
    </location>
    <ligand>
        <name>NAD(+)</name>
        <dbReference type="ChEBI" id="CHEBI:57540"/>
    </ligand>
</feature>
<dbReference type="SUPFAM" id="SSF56327">
    <property type="entry name" value="LDH C-terminal domain-like"/>
    <property type="match status" value="1"/>
</dbReference>
<dbReference type="InterPro" id="IPR001557">
    <property type="entry name" value="L-lactate/malate_DH"/>
</dbReference>
<comment type="similarity">
    <text evidence="2 7">Belongs to the LDH/MDH superfamily. LDH family.</text>
</comment>
<feature type="binding site" evidence="7">
    <location>
        <position position="231"/>
    </location>
    <ligand>
        <name>substrate</name>
    </ligand>
</feature>
<feature type="binding site" evidence="7">
    <location>
        <position position="66"/>
    </location>
    <ligand>
        <name>NAD(+)</name>
        <dbReference type="ChEBI" id="CHEBI:57540"/>
    </ligand>
</feature>
<feature type="binding site" evidence="7">
    <location>
        <position position="144"/>
    </location>
    <ligand>
        <name>NAD(+)</name>
        <dbReference type="ChEBI" id="CHEBI:57540"/>
    </ligand>
</feature>
<feature type="domain" description="Lactate/malate dehydrogenase N-terminal" evidence="10">
    <location>
        <begin position="6"/>
        <end position="143"/>
    </location>
</feature>
<feature type="binding site" evidence="7">
    <location>
        <position position="89"/>
    </location>
    <ligand>
        <name>substrate</name>
    </ligand>
</feature>
<comment type="caution">
    <text evidence="12">The sequence shown here is derived from an EMBL/GenBank/DDBJ whole genome shotgun (WGS) entry which is preliminary data.</text>
</comment>
<comment type="subcellular location">
    <subcellularLocation>
        <location evidence="7">Cytoplasm</location>
    </subcellularLocation>
</comment>
<evidence type="ECO:0000256" key="6">
    <source>
        <dbReference type="ARBA" id="ARBA00049258"/>
    </source>
</evidence>
<dbReference type="InterPro" id="IPR022383">
    <property type="entry name" value="Lactate/malate_DH_C"/>
</dbReference>
<evidence type="ECO:0000256" key="8">
    <source>
        <dbReference type="PIRSR" id="PIRSR000102-1"/>
    </source>
</evidence>
<dbReference type="NCBIfam" id="NF004863">
    <property type="entry name" value="PRK06223.1"/>
    <property type="match status" value="1"/>
</dbReference>
<evidence type="ECO:0000256" key="2">
    <source>
        <dbReference type="ARBA" id="ARBA00006054"/>
    </source>
</evidence>
<evidence type="ECO:0000256" key="3">
    <source>
        <dbReference type="ARBA" id="ARBA00012967"/>
    </source>
</evidence>
<dbReference type="NCBIfam" id="NF000824">
    <property type="entry name" value="PRK00066.1"/>
    <property type="match status" value="1"/>
</dbReference>
<comment type="caution">
    <text evidence="7">Lacks conserved residue(s) required for the propagation of feature annotation.</text>
</comment>
<comment type="pathway">
    <text evidence="1 7">Fermentation; pyruvate fermentation to lactate; (S)-lactate from pyruvate: step 1/1.</text>
</comment>
<comment type="function">
    <text evidence="7">Catalyzes the conversion of lactate to pyruvate.</text>
</comment>
<dbReference type="SUPFAM" id="SSF51735">
    <property type="entry name" value="NAD(P)-binding Rossmann-fold domains"/>
    <property type="match status" value="1"/>
</dbReference>
<dbReference type="InterPro" id="IPR018177">
    <property type="entry name" value="L-lactate_DH_AS"/>
</dbReference>
<dbReference type="EC" id="1.1.1.27" evidence="3 7"/>
<feature type="binding site" evidence="7">
    <location>
        <begin position="149"/>
        <end position="152"/>
    </location>
    <ligand>
        <name>substrate</name>
    </ligand>
</feature>
<dbReference type="Gene3D" id="3.90.110.10">
    <property type="entry name" value="Lactate dehydrogenase/glycoside hydrolase, family 4, C-terminal"/>
    <property type="match status" value="1"/>
</dbReference>
<comment type="subunit">
    <text evidence="7">Homotetramer.</text>
</comment>
<accession>A0A3A4P5A9</accession>
<protein>
    <recommendedName>
        <fullName evidence="3 7">L-lactate dehydrogenase</fullName>
        <shortName evidence="7">L-LDH</shortName>
        <ecNumber evidence="3 7">1.1.1.27</ecNumber>
    </recommendedName>
</protein>
<dbReference type="PROSITE" id="PS00064">
    <property type="entry name" value="L_LDH"/>
    <property type="match status" value="1"/>
</dbReference>
<evidence type="ECO:0000256" key="7">
    <source>
        <dbReference type="HAMAP-Rule" id="MF_00488"/>
    </source>
</evidence>
<gene>
    <name evidence="7" type="primary">ldh</name>
    <name evidence="12" type="ORF">C4520_01335</name>
</gene>
<keyword evidence="4 7" id="KW-0560">Oxidoreductase</keyword>
<feature type="active site" description="Proton acceptor" evidence="7 8">
    <location>
        <position position="176"/>
    </location>
</feature>
<dbReference type="InterPro" id="IPR036291">
    <property type="entry name" value="NAD(P)-bd_dom_sf"/>
</dbReference>
<comment type="activity regulation">
    <text evidence="7">Allosterically activated by fructose 1,6-bisphosphate (FBP).</text>
</comment>
<keyword evidence="5 7" id="KW-0520">NAD</keyword>
<feature type="binding site" evidence="7 9">
    <location>
        <position position="36"/>
    </location>
    <ligand>
        <name>NAD(+)</name>
        <dbReference type="ChEBI" id="CHEBI:57540"/>
    </ligand>
</feature>
<dbReference type="GO" id="GO:0006096">
    <property type="term" value="P:glycolytic process"/>
    <property type="evidence" value="ECO:0007669"/>
    <property type="project" value="UniProtKB-UniRule"/>
</dbReference>
<sequence>MVRRAKIVIIGAGAVGSTFAYTLVRVGLFGEIVLVDANRERAEGEAMDLNHGLFFAPHVEIRSGDYADCADAAIVAITAGAKQKPGESRLDLVQRNTEICKQIVANILKYTRDAILLMVTNPVDILTYVAHKVSGLPANRVIGSGTVLDSARFRYMLSEHCNIDPRNVHAYVLGEHGDSEVAAWSLTHIGGIPILQFCSACEINCSVEERKRISDAVRDSAYHIIEYKGATNFAVSLALDNIVGAIVRDSNSVLTVSIPLEGQFGLSNVALSVPAVINQNGVSRILQATLSEDELKGLERSAAALKNVISQLSI</sequence>
<dbReference type="PANTHER" id="PTHR43128:SF16">
    <property type="entry name" value="L-LACTATE DEHYDROGENASE"/>
    <property type="match status" value="1"/>
</dbReference>
<feature type="binding site" evidence="7">
    <location>
        <position position="154"/>
    </location>
    <ligand>
        <name>beta-D-fructose 1,6-bisphosphate</name>
        <dbReference type="ChEBI" id="CHEBI:32966"/>
        <note>allosteric activator</note>
    </ligand>
</feature>
<dbReference type="GO" id="GO:0005737">
    <property type="term" value="C:cytoplasm"/>
    <property type="evidence" value="ECO:0007669"/>
    <property type="project" value="UniProtKB-SubCell"/>
</dbReference>
<dbReference type="GO" id="GO:0006089">
    <property type="term" value="P:lactate metabolic process"/>
    <property type="evidence" value="ECO:0007669"/>
    <property type="project" value="TreeGrafter"/>
</dbReference>
<dbReference type="CDD" id="cd05292">
    <property type="entry name" value="LDH_2"/>
    <property type="match status" value="1"/>
</dbReference>
<dbReference type="EMBL" id="QZKU01000014">
    <property type="protein sequence ID" value="RJP26005.1"/>
    <property type="molecule type" value="Genomic_DNA"/>
</dbReference>
<dbReference type="GO" id="GO:0004459">
    <property type="term" value="F:L-lactate dehydrogenase (NAD+) activity"/>
    <property type="evidence" value="ECO:0007669"/>
    <property type="project" value="UniProtKB-UniRule"/>
</dbReference>
<name>A0A3A4P5A9_ABYX5</name>
<keyword evidence="7" id="KW-0597">Phosphoprotein</keyword>
<dbReference type="AlphaFoldDB" id="A0A3A4P5A9"/>
<keyword evidence="7" id="KW-0021">Allosteric enzyme</keyword>
<dbReference type="PRINTS" id="PR00086">
    <property type="entry name" value="LLDHDRGNASE"/>
</dbReference>
<dbReference type="PANTHER" id="PTHR43128">
    <property type="entry name" value="L-2-HYDROXYCARBOXYLATE DEHYDROGENASE (NAD(P)(+))"/>
    <property type="match status" value="1"/>
</dbReference>
<dbReference type="InterPro" id="IPR015955">
    <property type="entry name" value="Lactate_DH/Glyco_Ohase_4_C"/>
</dbReference>
<dbReference type="UniPathway" id="UPA00554">
    <property type="reaction ID" value="UER00611"/>
</dbReference>
<dbReference type="Gene3D" id="3.40.50.720">
    <property type="entry name" value="NAD(P)-binding Rossmann-like Domain"/>
    <property type="match status" value="1"/>
</dbReference>
<feature type="modified residue" description="Phosphotyrosine" evidence="7">
    <location>
        <position position="222"/>
    </location>
</feature>
<dbReference type="InterPro" id="IPR011304">
    <property type="entry name" value="L-lactate_DH"/>
</dbReference>
<dbReference type="PIRSF" id="PIRSF000102">
    <property type="entry name" value="Lac_mal_DH"/>
    <property type="match status" value="1"/>
</dbReference>
<evidence type="ECO:0000259" key="10">
    <source>
        <dbReference type="Pfam" id="PF00056"/>
    </source>
</evidence>
<evidence type="ECO:0000259" key="11">
    <source>
        <dbReference type="Pfam" id="PF02866"/>
    </source>
</evidence>
<evidence type="ECO:0000313" key="13">
    <source>
        <dbReference type="Proteomes" id="UP000265882"/>
    </source>
</evidence>
<evidence type="ECO:0000256" key="1">
    <source>
        <dbReference type="ARBA" id="ARBA00004843"/>
    </source>
</evidence>
<feature type="domain" description="Lactate/malate dehydrogenase C-terminal" evidence="11">
    <location>
        <begin position="146"/>
        <end position="311"/>
    </location>
</feature>
<feature type="binding site" evidence="9">
    <location>
        <position position="96"/>
    </location>
    <ligand>
        <name>NAD(+)</name>
        <dbReference type="ChEBI" id="CHEBI:57540"/>
    </ligand>
</feature>
<evidence type="ECO:0000256" key="9">
    <source>
        <dbReference type="PIRSR" id="PIRSR000102-3"/>
    </source>
</evidence>
<dbReference type="FunFam" id="3.40.50.720:FF:000018">
    <property type="entry name" value="Malate dehydrogenase"/>
    <property type="match status" value="1"/>
</dbReference>
<evidence type="ECO:0000313" key="12">
    <source>
        <dbReference type="EMBL" id="RJP26005.1"/>
    </source>
</evidence>
<feature type="binding site" evidence="7">
    <location>
        <position position="169"/>
    </location>
    <ligand>
        <name>beta-D-fructose 1,6-bisphosphate</name>
        <dbReference type="ChEBI" id="CHEBI:32966"/>
        <note>allosteric activator</note>
    </ligand>
</feature>
<dbReference type="HAMAP" id="MF_00488">
    <property type="entry name" value="Lactate_dehydrog"/>
    <property type="match status" value="1"/>
</dbReference>
<feature type="binding site" evidence="7">
    <location>
        <position position="83"/>
    </location>
    <ligand>
        <name>substrate</name>
    </ligand>
</feature>
<organism evidence="12 13">
    <name type="scientific">Abyssobacteria bacterium (strain SURF_5)</name>
    <dbReference type="NCBI Taxonomy" id="2093360"/>
    <lineage>
        <taxon>Bacteria</taxon>
        <taxon>Pseudomonadati</taxon>
        <taxon>Candidatus Hydrogenedentota</taxon>
        <taxon>Candidatus Abyssobacteria</taxon>
    </lineage>
</organism>
<feature type="binding site" evidence="7">
    <location>
        <begin position="80"/>
        <end position="81"/>
    </location>
    <ligand>
        <name>NAD(+)</name>
        <dbReference type="ChEBI" id="CHEBI:57540"/>
    </ligand>
</feature>
<dbReference type="NCBIfam" id="TIGR01771">
    <property type="entry name" value="L-LDH-NAD"/>
    <property type="match status" value="1"/>
</dbReference>
<feature type="binding site" evidence="9">
    <location>
        <begin position="11"/>
        <end position="16"/>
    </location>
    <ligand>
        <name>NAD(+)</name>
        <dbReference type="ChEBI" id="CHEBI:57540"/>
    </ligand>
</feature>
<dbReference type="InterPro" id="IPR001236">
    <property type="entry name" value="Lactate/malate_DH_N"/>
</dbReference>
<comment type="catalytic activity">
    <reaction evidence="6 7">
        <text>(S)-lactate + NAD(+) = pyruvate + NADH + H(+)</text>
        <dbReference type="Rhea" id="RHEA:23444"/>
        <dbReference type="ChEBI" id="CHEBI:15361"/>
        <dbReference type="ChEBI" id="CHEBI:15378"/>
        <dbReference type="ChEBI" id="CHEBI:16651"/>
        <dbReference type="ChEBI" id="CHEBI:57540"/>
        <dbReference type="ChEBI" id="CHEBI:57945"/>
        <dbReference type="EC" id="1.1.1.27"/>
    </reaction>
</comment>
<keyword evidence="7" id="KW-0963">Cytoplasm</keyword>
<dbReference type="Pfam" id="PF00056">
    <property type="entry name" value="Ldh_1_N"/>
    <property type="match status" value="1"/>
</dbReference>
<evidence type="ECO:0000256" key="5">
    <source>
        <dbReference type="ARBA" id="ARBA00023027"/>
    </source>
</evidence>
<feature type="binding site" evidence="7">
    <location>
        <position position="15"/>
    </location>
    <ligand>
        <name>NAD(+)</name>
        <dbReference type="ChEBI" id="CHEBI:57540"/>
    </ligand>
</feature>
<proteinExistence type="inferred from homology"/>